<dbReference type="Proteomes" id="UP001176940">
    <property type="component" value="Unassembled WGS sequence"/>
</dbReference>
<dbReference type="EMBL" id="CAUEEQ010040118">
    <property type="protein sequence ID" value="CAJ0955407.1"/>
    <property type="molecule type" value="Genomic_DNA"/>
</dbReference>
<gene>
    <name evidence="2" type="ORF">RIMI_LOCUS15122007</name>
</gene>
<dbReference type="InterPro" id="IPR058912">
    <property type="entry name" value="HTH_animal"/>
</dbReference>
<proteinExistence type="predicted"/>
<protein>
    <recommendedName>
        <fullName evidence="1">Helix-turn-helix domain-containing protein</fullName>
    </recommendedName>
</protein>
<keyword evidence="3" id="KW-1185">Reference proteome</keyword>
<feature type="domain" description="Helix-turn-helix" evidence="1">
    <location>
        <begin position="14"/>
        <end position="72"/>
    </location>
</feature>
<dbReference type="Pfam" id="PF26215">
    <property type="entry name" value="HTH_animal"/>
    <property type="match status" value="1"/>
</dbReference>
<organism evidence="2 3">
    <name type="scientific">Ranitomeya imitator</name>
    <name type="common">mimic poison frog</name>
    <dbReference type="NCBI Taxonomy" id="111125"/>
    <lineage>
        <taxon>Eukaryota</taxon>
        <taxon>Metazoa</taxon>
        <taxon>Chordata</taxon>
        <taxon>Craniata</taxon>
        <taxon>Vertebrata</taxon>
        <taxon>Euteleostomi</taxon>
        <taxon>Amphibia</taxon>
        <taxon>Batrachia</taxon>
        <taxon>Anura</taxon>
        <taxon>Neobatrachia</taxon>
        <taxon>Hyloidea</taxon>
        <taxon>Dendrobatidae</taxon>
        <taxon>Dendrobatinae</taxon>
        <taxon>Ranitomeya</taxon>
    </lineage>
</organism>
<accession>A0ABN9M009</accession>
<evidence type="ECO:0000313" key="3">
    <source>
        <dbReference type="Proteomes" id="UP001176940"/>
    </source>
</evidence>
<comment type="caution">
    <text evidence="2">The sequence shown here is derived from an EMBL/GenBank/DDBJ whole genome shotgun (WGS) entry which is preliminary data.</text>
</comment>
<sequence>MVDLYVKDTDRNNLLSYQSCHPKAVKKAIPCSQFDRVRRIVSDPDICSQRLDEIENTFLDRGYPRQVLRRCRNIENRDRSLEPSVRIPLVHTFHPYMYKLHHKIRKHWHILKDSFPKIPEFQAPFLPCFRRPNNLKNKIVRSDVGSPASTLRQTFLQTPRRGTFPCLQCAQCANVLRGHKISHPLTGADIPIRGFFTCQSTQVVYAIKCPCGKIYVGETSQAIKDRISHHKSDIRCGKFHLPIPYHFREGGHSIAQLRFLVLEQISLNRRGDKEMGGHHRSPILQFAQHSVRSAISLTSLQAYQHLQATRKYSLQDPDAALRPFWIRELQGEDSRYTFDHFSFSEKKLQNVLLGNSETYCQKFIK</sequence>
<evidence type="ECO:0000259" key="1">
    <source>
        <dbReference type="Pfam" id="PF26215"/>
    </source>
</evidence>
<evidence type="ECO:0000313" key="2">
    <source>
        <dbReference type="EMBL" id="CAJ0955407.1"/>
    </source>
</evidence>
<dbReference type="PANTHER" id="PTHR21301">
    <property type="entry name" value="REVERSE TRANSCRIPTASE"/>
    <property type="match status" value="1"/>
</dbReference>
<dbReference type="PANTHER" id="PTHR21301:SF12">
    <property type="match status" value="1"/>
</dbReference>
<name>A0ABN9M009_9NEOB</name>
<dbReference type="CDD" id="cd10442">
    <property type="entry name" value="GIY-YIG_PLEs"/>
    <property type="match status" value="1"/>
</dbReference>
<reference evidence="2" key="1">
    <citation type="submission" date="2023-07" db="EMBL/GenBank/DDBJ databases">
        <authorList>
            <person name="Stuckert A."/>
        </authorList>
    </citation>
    <scope>NUCLEOTIDE SEQUENCE</scope>
</reference>